<evidence type="ECO:0000313" key="3">
    <source>
        <dbReference type="EMBL" id="ORY01648.1"/>
    </source>
</evidence>
<dbReference type="EMBL" id="MCFE01000067">
    <property type="protein sequence ID" value="ORY01648.1"/>
    <property type="molecule type" value="Genomic_DNA"/>
</dbReference>
<keyword evidence="1" id="KW-0732">Signal</keyword>
<name>A0A1Y1YUD6_9FUNG</name>
<keyword evidence="4" id="KW-1185">Reference proteome</keyword>
<evidence type="ECO:0000256" key="1">
    <source>
        <dbReference type="SAM" id="SignalP"/>
    </source>
</evidence>
<reference evidence="3 4" key="1">
    <citation type="submission" date="2016-07" db="EMBL/GenBank/DDBJ databases">
        <title>Pervasive Adenine N6-methylation of Active Genes in Fungi.</title>
        <authorList>
            <consortium name="DOE Joint Genome Institute"/>
            <person name="Mondo S.J."/>
            <person name="Dannebaum R.O."/>
            <person name="Kuo R.C."/>
            <person name="Labutti K."/>
            <person name="Haridas S."/>
            <person name="Kuo A."/>
            <person name="Salamov A."/>
            <person name="Ahrendt S.R."/>
            <person name="Lipzen A."/>
            <person name="Sullivan W."/>
            <person name="Andreopoulos W.B."/>
            <person name="Clum A."/>
            <person name="Lindquist E."/>
            <person name="Daum C."/>
            <person name="Ramamoorthy G.K."/>
            <person name="Gryganskyi A."/>
            <person name="Culley D."/>
            <person name="Magnuson J.K."/>
            <person name="James T.Y."/>
            <person name="O'Malley M.A."/>
            <person name="Stajich J.E."/>
            <person name="Spatafora J.W."/>
            <person name="Visel A."/>
            <person name="Grigoriev I.V."/>
        </authorList>
    </citation>
    <scope>NUCLEOTIDE SEQUENCE [LARGE SCALE GENOMIC DNA]</scope>
    <source>
        <strain evidence="3 4">CBS 931.73</strain>
    </source>
</reference>
<dbReference type="EMBL" id="MCFE01001178">
    <property type="protein sequence ID" value="ORX64767.1"/>
    <property type="molecule type" value="Genomic_DNA"/>
</dbReference>
<feature type="chain" id="PRO_5011083969" description="Hydrophobin" evidence="1">
    <location>
        <begin position="20"/>
        <end position="119"/>
    </location>
</feature>
<evidence type="ECO:0008006" key="5">
    <source>
        <dbReference type="Google" id="ProtNLM"/>
    </source>
</evidence>
<accession>A0A1Y1YUD6</accession>
<dbReference type="Proteomes" id="UP000193498">
    <property type="component" value="Unassembled WGS sequence"/>
</dbReference>
<comment type="caution">
    <text evidence="3">The sequence shown here is derived from an EMBL/GenBank/DDBJ whole genome shotgun (WGS) entry which is preliminary data.</text>
</comment>
<proteinExistence type="predicted"/>
<dbReference type="AlphaFoldDB" id="A0A1Y1YUD6"/>
<gene>
    <name evidence="3" type="ORF">K493DRAFT_298305</name>
    <name evidence="2" type="ORF">K493DRAFT_309515</name>
</gene>
<protein>
    <recommendedName>
        <fullName evidence="5">Hydrophobin</fullName>
    </recommendedName>
</protein>
<dbReference type="InParanoid" id="A0A1Y1YUD6"/>
<feature type="signal peptide" evidence="1">
    <location>
        <begin position="1"/>
        <end position="19"/>
    </location>
</feature>
<evidence type="ECO:0000313" key="4">
    <source>
        <dbReference type="Proteomes" id="UP000193498"/>
    </source>
</evidence>
<sequence length="119" mass="12030">MQFILSLLVVSCAILTTMGAPLPLNAVVDIHTGTAVPSAPTGAQGCSDIQAKVNALGLNIKAVVCLGAKDPLPAEVTAPPANPPPGCPDVDAEVRALGLNIRAVACLRDGIHVFADITN</sequence>
<evidence type="ECO:0000313" key="2">
    <source>
        <dbReference type="EMBL" id="ORX64767.1"/>
    </source>
</evidence>
<organism evidence="3 4">
    <name type="scientific">Basidiobolus meristosporus CBS 931.73</name>
    <dbReference type="NCBI Taxonomy" id="1314790"/>
    <lineage>
        <taxon>Eukaryota</taxon>
        <taxon>Fungi</taxon>
        <taxon>Fungi incertae sedis</taxon>
        <taxon>Zoopagomycota</taxon>
        <taxon>Entomophthoromycotina</taxon>
        <taxon>Basidiobolomycetes</taxon>
        <taxon>Basidiobolales</taxon>
        <taxon>Basidiobolaceae</taxon>
        <taxon>Basidiobolus</taxon>
    </lineage>
</organism>